<dbReference type="AlphaFoldDB" id="A0A0W8FVJ3"/>
<reference evidence="1" key="1">
    <citation type="journal article" date="2015" name="Proc. Natl. Acad. Sci. U.S.A.">
        <title>Networks of energetic and metabolic interactions define dynamics in microbial communities.</title>
        <authorList>
            <person name="Embree M."/>
            <person name="Liu J.K."/>
            <person name="Al-Bassam M.M."/>
            <person name="Zengler K."/>
        </authorList>
    </citation>
    <scope>NUCLEOTIDE SEQUENCE</scope>
</reference>
<organism evidence="1">
    <name type="scientific">hydrocarbon metagenome</name>
    <dbReference type="NCBI Taxonomy" id="938273"/>
    <lineage>
        <taxon>unclassified sequences</taxon>
        <taxon>metagenomes</taxon>
        <taxon>ecological metagenomes</taxon>
    </lineage>
</organism>
<protein>
    <submittedName>
        <fullName evidence="1">Uncharacterized protein</fullName>
    </submittedName>
</protein>
<accession>A0A0W8FVJ3</accession>
<dbReference type="EMBL" id="LNQE01000796">
    <property type="protein sequence ID" value="KUG24933.1"/>
    <property type="molecule type" value="Genomic_DNA"/>
</dbReference>
<name>A0A0W8FVJ3_9ZZZZ</name>
<comment type="caution">
    <text evidence="1">The sequence shown here is derived from an EMBL/GenBank/DDBJ whole genome shotgun (WGS) entry which is preliminary data.</text>
</comment>
<gene>
    <name evidence="1" type="ORF">ASZ90_005249</name>
</gene>
<evidence type="ECO:0000313" key="1">
    <source>
        <dbReference type="EMBL" id="KUG24933.1"/>
    </source>
</evidence>
<proteinExistence type="predicted"/>
<sequence>MNVRFKREKKEVTQRINNEHILLDQIRTNIRVSYDYYVLKNLRFRTRIEYAFFDQSITDVHEKGYLILQDFRYDLLESLRFYGRIVLFDTESYNSRVYQFENDLRGILNNPALFGKGTRWYLMVEYDLFDFARISAKYSELYKPNELVLSSGNNEISGNLDNRISVQLDIKF</sequence>